<comment type="caution">
    <text evidence="1">The sequence shown here is derived from an EMBL/GenBank/DDBJ whole genome shotgun (WGS) entry which is preliminary data.</text>
</comment>
<gene>
    <name evidence="1" type="ORF">ACEU3E_10060</name>
</gene>
<evidence type="ECO:0000313" key="2">
    <source>
        <dbReference type="Proteomes" id="UP001575622"/>
    </source>
</evidence>
<dbReference type="Proteomes" id="UP001575622">
    <property type="component" value="Unassembled WGS sequence"/>
</dbReference>
<reference evidence="1 2" key="1">
    <citation type="submission" date="2024-09" db="EMBL/GenBank/DDBJ databases">
        <authorList>
            <person name="Makale K.P.P."/>
            <person name="Makhzoum A."/>
            <person name="Rantong G."/>
            <person name="Rahube T.O."/>
        </authorList>
    </citation>
    <scope>NUCLEOTIDE SEQUENCE [LARGE SCALE GENOMIC DNA]</scope>
    <source>
        <strain evidence="1 2">KM_D13</strain>
    </source>
</reference>
<dbReference type="EMBL" id="JBHDLN010000004">
    <property type="protein sequence ID" value="MFB0842517.1"/>
    <property type="molecule type" value="Genomic_DNA"/>
</dbReference>
<name>A0ABV4UZD9_9BACL</name>
<proteinExistence type="predicted"/>
<evidence type="ECO:0000313" key="1">
    <source>
        <dbReference type="EMBL" id="MFB0842517.1"/>
    </source>
</evidence>
<protein>
    <recommendedName>
        <fullName evidence="3">DUF5643 domain-containing protein</fullName>
    </recommendedName>
</protein>
<accession>A0ABV4UZD9</accession>
<dbReference type="RefSeq" id="WP_373950834.1">
    <property type="nucleotide sequence ID" value="NZ_JBHDLN010000004.1"/>
</dbReference>
<evidence type="ECO:0008006" key="3">
    <source>
        <dbReference type="Google" id="ProtNLM"/>
    </source>
</evidence>
<organism evidence="1 2">
    <name type="scientific">Paenibacillus oleatilyticus</name>
    <dbReference type="NCBI Taxonomy" id="2594886"/>
    <lineage>
        <taxon>Bacteria</taxon>
        <taxon>Bacillati</taxon>
        <taxon>Bacillota</taxon>
        <taxon>Bacilli</taxon>
        <taxon>Bacillales</taxon>
        <taxon>Paenibacillaceae</taxon>
        <taxon>Paenibacillus</taxon>
    </lineage>
</organism>
<keyword evidence="2" id="KW-1185">Reference proteome</keyword>
<sequence length="415" mass="46874">MFKVKNASISPNQIALEYEFLKNGIRLSDDDTYKPFSFSMDDALRDFHGYDQKDSSENDVYVTDEQGNKLIDRSRIDATGKRTLETGVQSLIRINLNEETFKKLPEKIELHVKINKVEGKAGKWHLTAPINVKELKEKSRLVLTDDKNFTFPNGTILNLKGWLSVNSVSSIFANFVDSKHGWANEYGPTEFGFQVKNKQGEVVAAHDPAGLQDVNFVGGNGNEIDPMADTLGLQFKRFKDGDDYTFELTSFHSYDKLGLDLNLDPQAIAKKPLVKDLGGGKTLKITKVELKTDDGPKEVPSRQINSIPDAPVISYVQDKGIFIEVEGRLDKETVDLTTWKVKVDNQEKERDVWDSTRLEQDENGNYKFRKVIIIRDVEKMPKNITLESAAVHKNAAIDWKVPLGKPMPELQPNTL</sequence>